<dbReference type="HAMAP" id="MF_01485">
    <property type="entry name" value="RecB"/>
    <property type="match status" value="1"/>
</dbReference>
<proteinExistence type="inferred from homology"/>
<keyword evidence="8 15" id="KW-0067">ATP-binding</keyword>
<organism evidence="19 20">
    <name type="scientific">Candidatus Blochmannia ocreatus</name>
    <name type="common">nom. nud.</name>
    <dbReference type="NCBI Taxonomy" id="251538"/>
    <lineage>
        <taxon>Bacteria</taxon>
        <taxon>Pseudomonadati</taxon>
        <taxon>Pseudomonadota</taxon>
        <taxon>Gammaproteobacteria</taxon>
        <taxon>Enterobacterales</taxon>
        <taxon>Enterobacteriaceae</taxon>
        <taxon>ant endosymbionts</taxon>
        <taxon>Candidatus Blochmanniella</taxon>
    </lineage>
</organism>
<evidence type="ECO:0000256" key="13">
    <source>
        <dbReference type="ARBA" id="ARBA00034617"/>
    </source>
</evidence>
<dbReference type="InterPro" id="IPR011604">
    <property type="entry name" value="PDDEXK-like_dom_sf"/>
</dbReference>
<comment type="catalytic activity">
    <reaction evidence="15">
        <text>Exonucleolytic cleavage (in the presence of ATP) in either 5'- to 3'- or 3'- to 5'-direction to yield 5'-phosphooligonucleotides.</text>
        <dbReference type="EC" id="3.1.11.5"/>
    </reaction>
</comment>
<dbReference type="InterPro" id="IPR014017">
    <property type="entry name" value="DNA_helicase_UvrD-like_C"/>
</dbReference>
<dbReference type="InterPro" id="IPR000212">
    <property type="entry name" value="DNA_helicase_UvrD/REP"/>
</dbReference>
<accession>A0ABY4STN6</accession>
<dbReference type="InterPro" id="IPR014016">
    <property type="entry name" value="UvrD-like_ATP-bd"/>
</dbReference>
<dbReference type="SUPFAM" id="SSF52540">
    <property type="entry name" value="P-loop containing nucleoside triphosphate hydrolases"/>
    <property type="match status" value="1"/>
</dbReference>
<keyword evidence="10 15" id="KW-0238">DNA-binding</keyword>
<feature type="region of interest" description="DNA-binding and helicase activity, interacts with RecC" evidence="15">
    <location>
        <begin position="1"/>
        <end position="872"/>
    </location>
</feature>
<keyword evidence="9 15" id="KW-0460">Magnesium</keyword>
<dbReference type="PROSITE" id="PS51198">
    <property type="entry name" value="UVRD_HELICASE_ATP_BIND"/>
    <property type="match status" value="1"/>
</dbReference>
<keyword evidence="1 15" id="KW-0540">Nuclease</keyword>
<evidence type="ECO:0000256" key="16">
    <source>
        <dbReference type="PROSITE-ProRule" id="PRU00560"/>
    </source>
</evidence>
<comment type="cofactor">
    <cofactor evidence="15">
        <name>Mg(2+)</name>
        <dbReference type="ChEBI" id="CHEBI:18420"/>
    </cofactor>
    <text evidence="15">Binds 1 Mg(2+) ion per subunit.</text>
</comment>
<keyword evidence="7 15" id="KW-0269">Exonuclease</keyword>
<evidence type="ECO:0000256" key="6">
    <source>
        <dbReference type="ARBA" id="ARBA00022806"/>
    </source>
</evidence>
<dbReference type="SUPFAM" id="SSF52980">
    <property type="entry name" value="Restriction endonuclease-like"/>
    <property type="match status" value="1"/>
</dbReference>
<dbReference type="Gene3D" id="1.10.486.10">
    <property type="entry name" value="PCRA, domain 4"/>
    <property type="match status" value="1"/>
</dbReference>
<keyword evidence="5 15" id="KW-0378">Hydrolase</keyword>
<evidence type="ECO:0000256" key="15">
    <source>
        <dbReference type="HAMAP-Rule" id="MF_01485"/>
    </source>
</evidence>
<keyword evidence="11 15" id="KW-0234">DNA repair</keyword>
<dbReference type="GO" id="GO:0008854">
    <property type="term" value="F:exodeoxyribonuclease V activity"/>
    <property type="evidence" value="ECO:0007669"/>
    <property type="project" value="UniProtKB-EC"/>
</dbReference>
<evidence type="ECO:0000313" key="19">
    <source>
        <dbReference type="EMBL" id="URJ25334.1"/>
    </source>
</evidence>
<dbReference type="Pfam" id="PF00580">
    <property type="entry name" value="UvrD-helicase"/>
    <property type="match status" value="1"/>
</dbReference>
<comment type="miscellaneous">
    <text evidence="15">In the RecBCD complex, RecB has a slow 3'-5' helicase, an exonuclease activity and loads RecA onto ssDNA, RecD has a fast 5'-3' helicase activity, while RecC stimulates the ATPase and processivity of the RecB helicase and contributes to recognition of the Chi site.</text>
</comment>
<feature type="region of interest" description="Nuclease activity, interacts with RecD and RecA" evidence="15">
    <location>
        <begin position="903"/>
        <end position="1176"/>
    </location>
</feature>
<dbReference type="Gene3D" id="3.90.320.10">
    <property type="match status" value="1"/>
</dbReference>
<comment type="domain">
    <text evidence="15">The C-terminal domain has nuclease activity and interacts with RecD. It interacts with RecA, facilitating its loading onto ssDNA.</text>
</comment>
<evidence type="ECO:0000256" key="12">
    <source>
        <dbReference type="ARBA" id="ARBA00023235"/>
    </source>
</evidence>
<protein>
    <recommendedName>
        <fullName evidence="15">RecBCD enzyme subunit RecB</fullName>
        <ecNumber evidence="15">3.1.11.5</ecNumber>
        <ecNumber evidence="15">5.6.2.4</ecNumber>
    </recommendedName>
    <alternativeName>
        <fullName evidence="15">DNA 3'-5' helicase subunit RecB</fullName>
    </alternativeName>
    <alternativeName>
        <fullName evidence="15">Exonuclease V subunit RecB</fullName>
        <shortName evidence="15">ExoV subunit RecB</shortName>
    </alternativeName>
    <alternativeName>
        <fullName evidence="15">Helicase/nuclease RecBCD subunit RecB</fullName>
    </alternativeName>
</protein>
<feature type="binding site" evidence="15">
    <location>
        <position position="960"/>
    </location>
    <ligand>
        <name>Mg(2+)</name>
        <dbReference type="ChEBI" id="CHEBI:18420"/>
    </ligand>
</feature>
<evidence type="ECO:0000313" key="20">
    <source>
        <dbReference type="Proteomes" id="UP001056834"/>
    </source>
</evidence>
<dbReference type="Gene3D" id="3.40.50.300">
    <property type="entry name" value="P-loop containing nucleotide triphosphate hydrolases"/>
    <property type="match status" value="2"/>
</dbReference>
<dbReference type="NCBIfam" id="TIGR00609">
    <property type="entry name" value="recB"/>
    <property type="match status" value="1"/>
</dbReference>
<feature type="domain" description="UvrD-like helicase C-terminal" evidence="18">
    <location>
        <begin position="478"/>
        <end position="744"/>
    </location>
</feature>
<evidence type="ECO:0000259" key="17">
    <source>
        <dbReference type="PROSITE" id="PS51198"/>
    </source>
</evidence>
<keyword evidence="12 15" id="KW-0413">Isomerase</keyword>
<dbReference type="PANTHER" id="PTHR11070:SF23">
    <property type="entry name" value="RECBCD ENZYME SUBUNIT RECB"/>
    <property type="match status" value="1"/>
</dbReference>
<keyword evidence="3 15" id="KW-0547">Nucleotide-binding</keyword>
<evidence type="ECO:0000256" key="14">
    <source>
        <dbReference type="ARBA" id="ARBA00048988"/>
    </source>
</evidence>
<comment type="catalytic activity">
    <reaction evidence="14 15">
        <text>ATP + H2O = ADP + phosphate + H(+)</text>
        <dbReference type="Rhea" id="RHEA:13065"/>
        <dbReference type="ChEBI" id="CHEBI:15377"/>
        <dbReference type="ChEBI" id="CHEBI:15378"/>
        <dbReference type="ChEBI" id="CHEBI:30616"/>
        <dbReference type="ChEBI" id="CHEBI:43474"/>
        <dbReference type="ChEBI" id="CHEBI:456216"/>
        <dbReference type="EC" id="5.6.2.4"/>
    </reaction>
</comment>
<evidence type="ECO:0000256" key="1">
    <source>
        <dbReference type="ARBA" id="ARBA00022722"/>
    </source>
</evidence>
<dbReference type="RefSeq" id="WP_250223465.1">
    <property type="nucleotide sequence ID" value="NZ_CP097762.1"/>
</dbReference>
<comment type="catalytic activity">
    <reaction evidence="13 15">
        <text>Couples ATP hydrolysis with the unwinding of duplex DNA by translocating in the 3'-5' direction.</text>
        <dbReference type="EC" id="5.6.2.4"/>
    </reaction>
</comment>
<dbReference type="Proteomes" id="UP001056834">
    <property type="component" value="Chromosome"/>
</dbReference>
<evidence type="ECO:0000256" key="8">
    <source>
        <dbReference type="ARBA" id="ARBA00022840"/>
    </source>
</evidence>
<feature type="binding site" evidence="16">
    <location>
        <begin position="19"/>
        <end position="26"/>
    </location>
    <ligand>
        <name>ATP</name>
        <dbReference type="ChEBI" id="CHEBI:30616"/>
    </ligand>
</feature>
<dbReference type="CDD" id="cd22352">
    <property type="entry name" value="RecB_C-like"/>
    <property type="match status" value="1"/>
</dbReference>
<dbReference type="Pfam" id="PF13361">
    <property type="entry name" value="UvrD_C"/>
    <property type="match status" value="1"/>
</dbReference>
<dbReference type="InterPro" id="IPR027417">
    <property type="entry name" value="P-loop_NTPase"/>
</dbReference>
<feature type="active site" description="For nuclease activity" evidence="15">
    <location>
        <position position="1084"/>
    </location>
</feature>
<keyword evidence="20" id="KW-1185">Reference proteome</keyword>
<comment type="domain">
    <text evidence="15">The N-terminal DNA-binding domain is a ssDNA-dependent ATPase and has ATP-dependent 3'-5' helicase function. This domain interacts with RecC.</text>
</comment>
<evidence type="ECO:0000256" key="11">
    <source>
        <dbReference type="ARBA" id="ARBA00023204"/>
    </source>
</evidence>
<dbReference type="PANTHER" id="PTHR11070">
    <property type="entry name" value="UVRD / RECB / PCRA DNA HELICASE FAMILY MEMBER"/>
    <property type="match status" value="1"/>
</dbReference>
<dbReference type="PROSITE" id="PS51217">
    <property type="entry name" value="UVRD_HELICASE_CTER"/>
    <property type="match status" value="1"/>
</dbReference>
<feature type="binding site" evidence="15">
    <location>
        <position position="1084"/>
    </location>
    <ligand>
        <name>Mg(2+)</name>
        <dbReference type="ChEBI" id="CHEBI:18420"/>
    </ligand>
</feature>
<feature type="binding site" evidence="15">
    <location>
        <position position="1071"/>
    </location>
    <ligand>
        <name>Mg(2+)</name>
        <dbReference type="ChEBI" id="CHEBI:18420"/>
    </ligand>
</feature>
<sequence>MYRLHVLELPLYGTRLIEASAGTGKTYALIIIYIRLLLCLGSRFDFFRPLTVQEILVVTFTKSSARELRYRIRESIHQFRLDCISGFSTNYIFSSLLKQIKNISAAICILSAAEQEIDQASIFTIHSFCQNILNSHAIELNMLFHTTIVDDEKIFYQQMCEDFWRRNFYGLPCNIVSLVQEYWKDSYSLLNDILPFIYGSYPIFCGYDTHTKRIGISSFYEEIILYIKQLKNAWNINRYEIMIAINSYKINRKIYNKKNLSCWIDRINRWVSCPTVDHIVPKDLYRFSTRALKICNNYKKNALYFLFDSITILYKKLASFKALVFDIAIYEIRNDLNRTRYLRSSITFNDIINVLECNLSDNSVKNNLADIIRGYYPVAIIDEFQDTDEKQFNIFRVLYDNRINNGLILIGDPKQAIYAFRGADVFAYMKARQVIKDKYYFNINWRSSSGMVNAVNSLFQSISNPFIFADMPFIPSKSADNDNAYRFIINNKLQKPMCFWLHPSETITIESYQHAMAEECAIVLYDLLCEINNGNAWLKNKSHKRLLQPSDITILVRTHKEALLMRTALLQANISAVFLSNSKSIFETIESYELLLLLQAVLYLDRFRICTALATIFFNFSAFEIDSVNNDESKWESILENFSEYNSVWKKHGILLMIKKIIFYYKVPEKLLSIIGGESSLINILHLGELLQDASSSLQDEYMLVEWLVSNMSRHTSNEIQDYKLRSGSNRSLIKISTIHKSKGLEFPLVFLPFIADFNYKKNIFFHDRNSYKSCLDFNELESNLVFSDEERLLEDLRLLYVALTRSIYHCSIGIGAITHRYKKKSNINELHRSAVGYLIQKNSYGDFKKIKQNLIELCINSAENISFRIISKMKRSFSALSLTTSGQVLSAKTRKILKNIISWNMTSFSELKKSNNGILCCTTQMLRDINDNFSHEQHNSLSLTPHLFPKGRIFGSFLHNILEVLDIRDAIDIKRLYIYMDKYKIDTMWGALIRAWIYKIVNTSLNYENLTLAKICPNDKRTELQFYLPINKNLNLKKLDALCKKYDVLSYMAPSLNFLEVRGMLNGFIDLVFRWNQQYYLVDYKTNWLGPDNNFYINYNMEQEIIKYRYELQYQLYTLALHRFLRSRLESYKYEKDFGGVYILFIRGMNGKKCSNGVYFSYPKFQFIEKLDNLF</sequence>
<keyword evidence="6 15" id="KW-0347">Helicase</keyword>
<dbReference type="Gene3D" id="1.10.3170.10">
    <property type="entry name" value="Recbcd, chain B, domain 2"/>
    <property type="match status" value="1"/>
</dbReference>
<name>A0ABY4STN6_9ENTR</name>
<evidence type="ECO:0000256" key="4">
    <source>
        <dbReference type="ARBA" id="ARBA00022763"/>
    </source>
</evidence>
<keyword evidence="2 15" id="KW-0479">Metal-binding</keyword>
<comment type="similarity">
    <text evidence="15">Belongs to the helicase family. UvrD subfamily.</text>
</comment>
<keyword evidence="4 15" id="KW-0227">DNA damage</keyword>
<feature type="domain" description="UvrD-like helicase ATP-binding" evidence="17">
    <location>
        <begin position="1"/>
        <end position="448"/>
    </location>
</feature>
<comment type="subunit">
    <text evidence="15">Heterotrimer of RecB, RecC and RecD. All subunits contribute to DNA-binding. Interacts with RecA.</text>
</comment>
<evidence type="ECO:0000256" key="9">
    <source>
        <dbReference type="ARBA" id="ARBA00022842"/>
    </source>
</evidence>
<dbReference type="EMBL" id="CP097762">
    <property type="protein sequence ID" value="URJ25334.1"/>
    <property type="molecule type" value="Genomic_DNA"/>
</dbReference>
<evidence type="ECO:0000256" key="10">
    <source>
        <dbReference type="ARBA" id="ARBA00023125"/>
    </source>
</evidence>
<dbReference type="EC" id="3.1.11.5" evidence="15"/>
<dbReference type="InterPro" id="IPR004586">
    <property type="entry name" value="RecB"/>
</dbReference>
<comment type="function">
    <text evidence="15">A helicase/nuclease that prepares dsDNA breaks (DSB) for recombinational DNA repair. Binds to DSBs and unwinds DNA via a highly rapid and processive ATP-dependent bidirectional helicase activity. Unwinds dsDNA until it encounters a Chi (crossover hotspot instigator) sequence from the 3' direction. Cuts ssDNA a few nucleotides 3' to the Chi site. The properties and activities of the enzyme are changed at Chi. The Chi-altered holoenzyme produces a long 3'-ssDNA overhang and facilitates RecA-binding to the ssDNA for homologous DNA recombination and repair. Holoenzyme degrades any linearized DNA that is unable to undergo homologous recombination. In the holoenzyme this subunit contributes ATPase, 3'-5' helicase, exonuclease activity and loads RecA onto ssDNA.</text>
</comment>
<gene>
    <name evidence="15 19" type="primary">recB</name>
    <name evidence="19" type="ORF">M9405_01245</name>
</gene>
<dbReference type="InterPro" id="IPR011335">
    <property type="entry name" value="Restrct_endonuc-II-like"/>
</dbReference>
<evidence type="ECO:0000259" key="18">
    <source>
        <dbReference type="PROSITE" id="PS51217"/>
    </source>
</evidence>
<evidence type="ECO:0000256" key="5">
    <source>
        <dbReference type="ARBA" id="ARBA00022801"/>
    </source>
</evidence>
<dbReference type="EC" id="5.6.2.4" evidence="15"/>
<evidence type="ECO:0000256" key="3">
    <source>
        <dbReference type="ARBA" id="ARBA00022741"/>
    </source>
</evidence>
<evidence type="ECO:0000256" key="2">
    <source>
        <dbReference type="ARBA" id="ARBA00022723"/>
    </source>
</evidence>
<evidence type="ECO:0000256" key="7">
    <source>
        <dbReference type="ARBA" id="ARBA00022839"/>
    </source>
</evidence>
<reference evidence="19" key="1">
    <citation type="submission" date="2022-05" db="EMBL/GenBank/DDBJ databases">
        <title>Impact of host demography and evolutionary history on endosymbiont molecular evolution: a test in carpenter ants (Genus Camponotus) and their Blochmannia endosymbionts.</title>
        <authorList>
            <person name="Manthey J.D."/>
            <person name="Giron J.C."/>
            <person name="Hruska J.P."/>
        </authorList>
    </citation>
    <scope>NUCLEOTIDE SEQUENCE</scope>
    <source>
        <strain evidence="19">C-006</strain>
    </source>
</reference>